<keyword evidence="9" id="KW-1185">Reference proteome</keyword>
<protein>
    <submittedName>
        <fullName evidence="8">Uncharacterized protein</fullName>
    </submittedName>
</protein>
<evidence type="ECO:0000256" key="5">
    <source>
        <dbReference type="ARBA" id="ARBA00023136"/>
    </source>
</evidence>
<dbReference type="SUPFAM" id="SSF143865">
    <property type="entry name" value="CorA soluble domain-like"/>
    <property type="match status" value="1"/>
</dbReference>
<dbReference type="RefSeq" id="XP_040689784.1">
    <property type="nucleotide sequence ID" value="XM_040835532.1"/>
</dbReference>
<proteinExistence type="inferred from homology"/>
<dbReference type="EMBL" id="KV878212">
    <property type="protein sequence ID" value="OJJ36108.1"/>
    <property type="molecule type" value="Genomic_DNA"/>
</dbReference>
<dbReference type="GO" id="GO:0005886">
    <property type="term" value="C:plasma membrane"/>
    <property type="evidence" value="ECO:0007669"/>
    <property type="project" value="TreeGrafter"/>
</dbReference>
<evidence type="ECO:0000256" key="4">
    <source>
        <dbReference type="ARBA" id="ARBA00022989"/>
    </source>
</evidence>
<gene>
    <name evidence="8" type="ORF">ASPWEDRAFT_41339</name>
</gene>
<sequence>MGVVSRISRPWRSSRDKSPAPQVTDDDANSFKTNEKSELKIPPLEYDHDPTQFSFFSSNLDSARRASSISSLESSHPPFRDLLETGNHEAMWWLDVVSPSKEDIEELAKAFSIHPLTTEDIKDGETREKFELFGNYYFLSLRPPQETDQKTSYLNMYAIVFRRGILSFTFGTSPHVGNIQNRMMERNQIALTSDWICYALIDDIVDGFGPLIDQVEQSIENMEDNFSISRPDDIGLVLQWIYRCRKEITRIRHMLHDKIDVIKCFARHCEVRTSTDSSDVNLYLSDIQDHVLAMMANLAHSEQMLSSSQSKCLGQISMDSTRSRNATVDTLSKLSVIASILVPMQLITFFFAMNVPVPGGEHGTQWWYVILGVILGIIMLSLTFAKFKRWI</sequence>
<dbReference type="Gene3D" id="3.30.460.20">
    <property type="entry name" value="CorA soluble domain-like"/>
    <property type="match status" value="1"/>
</dbReference>
<dbReference type="SUPFAM" id="SSF144083">
    <property type="entry name" value="Magnesium transport protein CorA, transmembrane region"/>
    <property type="match status" value="1"/>
</dbReference>
<organism evidence="8 9">
    <name type="scientific">Aspergillus wentii DTO 134E9</name>
    <dbReference type="NCBI Taxonomy" id="1073089"/>
    <lineage>
        <taxon>Eukaryota</taxon>
        <taxon>Fungi</taxon>
        <taxon>Dikarya</taxon>
        <taxon>Ascomycota</taxon>
        <taxon>Pezizomycotina</taxon>
        <taxon>Eurotiomycetes</taxon>
        <taxon>Eurotiomycetidae</taxon>
        <taxon>Eurotiales</taxon>
        <taxon>Aspergillaceae</taxon>
        <taxon>Aspergillus</taxon>
        <taxon>Aspergillus subgen. Cremei</taxon>
    </lineage>
</organism>
<dbReference type="GeneID" id="63751380"/>
<comment type="similarity">
    <text evidence="2">Belongs to the CorA metal ion transporter (MIT) (TC 1.A.35) family.</text>
</comment>
<keyword evidence="4 7" id="KW-1133">Transmembrane helix</keyword>
<dbReference type="GO" id="GO:0015095">
    <property type="term" value="F:magnesium ion transmembrane transporter activity"/>
    <property type="evidence" value="ECO:0007669"/>
    <property type="project" value="InterPro"/>
</dbReference>
<dbReference type="InterPro" id="IPR045863">
    <property type="entry name" value="CorA_TM1_TM2"/>
</dbReference>
<feature type="transmembrane region" description="Helical" evidence="7">
    <location>
        <begin position="365"/>
        <end position="385"/>
    </location>
</feature>
<evidence type="ECO:0000313" key="8">
    <source>
        <dbReference type="EMBL" id="OJJ36108.1"/>
    </source>
</evidence>
<dbReference type="InterPro" id="IPR002523">
    <property type="entry name" value="MgTranspt_CorA/ZnTranspt_ZntB"/>
</dbReference>
<keyword evidence="3 7" id="KW-0812">Transmembrane</keyword>
<comment type="subcellular location">
    <subcellularLocation>
        <location evidence="1">Membrane</location>
        <topology evidence="1">Multi-pass membrane protein</topology>
    </subcellularLocation>
</comment>
<dbReference type="Gene3D" id="1.20.58.340">
    <property type="entry name" value="Magnesium transport protein CorA, transmembrane region"/>
    <property type="match status" value="2"/>
</dbReference>
<dbReference type="InterPro" id="IPR045861">
    <property type="entry name" value="CorA_cytoplasmic_dom"/>
</dbReference>
<dbReference type="InterPro" id="IPR044089">
    <property type="entry name" value="Alr1-like"/>
</dbReference>
<evidence type="ECO:0000256" key="2">
    <source>
        <dbReference type="ARBA" id="ARBA00009765"/>
    </source>
</evidence>
<reference evidence="9" key="1">
    <citation type="journal article" date="2017" name="Genome Biol.">
        <title>Comparative genomics reveals high biological diversity and specific adaptations in the industrially and medically important fungal genus Aspergillus.</title>
        <authorList>
            <person name="de Vries R.P."/>
            <person name="Riley R."/>
            <person name="Wiebenga A."/>
            <person name="Aguilar-Osorio G."/>
            <person name="Amillis S."/>
            <person name="Uchima C.A."/>
            <person name="Anderluh G."/>
            <person name="Asadollahi M."/>
            <person name="Askin M."/>
            <person name="Barry K."/>
            <person name="Battaglia E."/>
            <person name="Bayram O."/>
            <person name="Benocci T."/>
            <person name="Braus-Stromeyer S.A."/>
            <person name="Caldana C."/>
            <person name="Canovas D."/>
            <person name="Cerqueira G.C."/>
            <person name="Chen F."/>
            <person name="Chen W."/>
            <person name="Choi C."/>
            <person name="Clum A."/>
            <person name="Dos Santos R.A."/>
            <person name="Damasio A.R."/>
            <person name="Diallinas G."/>
            <person name="Emri T."/>
            <person name="Fekete E."/>
            <person name="Flipphi M."/>
            <person name="Freyberg S."/>
            <person name="Gallo A."/>
            <person name="Gournas C."/>
            <person name="Habgood R."/>
            <person name="Hainaut M."/>
            <person name="Harispe M.L."/>
            <person name="Henrissat B."/>
            <person name="Hilden K.S."/>
            <person name="Hope R."/>
            <person name="Hossain A."/>
            <person name="Karabika E."/>
            <person name="Karaffa L."/>
            <person name="Karanyi Z."/>
            <person name="Krasevec N."/>
            <person name="Kuo A."/>
            <person name="Kusch H."/>
            <person name="LaButti K."/>
            <person name="Lagendijk E.L."/>
            <person name="Lapidus A."/>
            <person name="Levasseur A."/>
            <person name="Lindquist E."/>
            <person name="Lipzen A."/>
            <person name="Logrieco A.F."/>
            <person name="MacCabe A."/>
            <person name="Maekelae M.R."/>
            <person name="Malavazi I."/>
            <person name="Melin P."/>
            <person name="Meyer V."/>
            <person name="Mielnichuk N."/>
            <person name="Miskei M."/>
            <person name="Molnar A.P."/>
            <person name="Mule G."/>
            <person name="Ngan C.Y."/>
            <person name="Orejas M."/>
            <person name="Orosz E."/>
            <person name="Ouedraogo J.P."/>
            <person name="Overkamp K.M."/>
            <person name="Park H.-S."/>
            <person name="Perrone G."/>
            <person name="Piumi F."/>
            <person name="Punt P.J."/>
            <person name="Ram A.F."/>
            <person name="Ramon A."/>
            <person name="Rauscher S."/>
            <person name="Record E."/>
            <person name="Riano-Pachon D.M."/>
            <person name="Robert V."/>
            <person name="Roehrig J."/>
            <person name="Ruller R."/>
            <person name="Salamov A."/>
            <person name="Salih N.S."/>
            <person name="Samson R.A."/>
            <person name="Sandor E."/>
            <person name="Sanguinetti M."/>
            <person name="Schuetze T."/>
            <person name="Sepcic K."/>
            <person name="Shelest E."/>
            <person name="Sherlock G."/>
            <person name="Sophianopoulou V."/>
            <person name="Squina F.M."/>
            <person name="Sun H."/>
            <person name="Susca A."/>
            <person name="Todd R.B."/>
            <person name="Tsang A."/>
            <person name="Unkles S.E."/>
            <person name="van de Wiele N."/>
            <person name="van Rossen-Uffink D."/>
            <person name="Oliveira J.V."/>
            <person name="Vesth T.C."/>
            <person name="Visser J."/>
            <person name="Yu J.-H."/>
            <person name="Zhou M."/>
            <person name="Andersen M.R."/>
            <person name="Archer D.B."/>
            <person name="Baker S.E."/>
            <person name="Benoit I."/>
            <person name="Brakhage A.A."/>
            <person name="Braus G.H."/>
            <person name="Fischer R."/>
            <person name="Frisvad J.C."/>
            <person name="Goldman G.H."/>
            <person name="Houbraken J."/>
            <person name="Oakley B."/>
            <person name="Pocsi I."/>
            <person name="Scazzocchio C."/>
            <person name="Seiboth B."/>
            <person name="vanKuyk P.A."/>
            <person name="Wortman J."/>
            <person name="Dyer P.S."/>
            <person name="Grigoriev I.V."/>
        </authorList>
    </citation>
    <scope>NUCLEOTIDE SEQUENCE [LARGE SCALE GENOMIC DNA]</scope>
    <source>
        <strain evidence="9">DTO 134E9</strain>
    </source>
</reference>
<evidence type="ECO:0000256" key="7">
    <source>
        <dbReference type="SAM" id="Phobius"/>
    </source>
</evidence>
<dbReference type="AlphaFoldDB" id="A0A1L9RMR0"/>
<keyword evidence="5 7" id="KW-0472">Membrane</keyword>
<dbReference type="VEuPathDB" id="FungiDB:ASPWEDRAFT_41339"/>
<accession>A0A1L9RMR0</accession>
<evidence type="ECO:0000256" key="6">
    <source>
        <dbReference type="SAM" id="MobiDB-lite"/>
    </source>
</evidence>
<dbReference type="STRING" id="1073089.A0A1L9RMR0"/>
<dbReference type="CDD" id="cd12829">
    <property type="entry name" value="Alr1p-like"/>
    <property type="match status" value="1"/>
</dbReference>
<dbReference type="Pfam" id="PF01544">
    <property type="entry name" value="CorA"/>
    <property type="match status" value="1"/>
</dbReference>
<name>A0A1L9RMR0_ASPWE</name>
<feature type="region of interest" description="Disordered" evidence="6">
    <location>
        <begin position="1"/>
        <end position="45"/>
    </location>
</feature>
<feature type="transmembrane region" description="Helical" evidence="7">
    <location>
        <begin position="334"/>
        <end position="353"/>
    </location>
</feature>
<feature type="compositionally biased region" description="Basic and acidic residues" evidence="6">
    <location>
        <begin position="33"/>
        <end position="45"/>
    </location>
</feature>
<dbReference type="Proteomes" id="UP000184383">
    <property type="component" value="Unassembled WGS sequence"/>
</dbReference>
<dbReference type="OrthoDB" id="29879at2759"/>
<dbReference type="PANTHER" id="PTHR21535:SF94">
    <property type="entry name" value="CORA FAMILY METAL ION TRANSPORTER (EUROFUNG)"/>
    <property type="match status" value="1"/>
</dbReference>
<dbReference type="PANTHER" id="PTHR21535">
    <property type="entry name" value="MAGNESIUM AND COBALT TRANSPORT PROTEIN/MITOCHONDRIAL IMPORT INNER MEMBRANE TRANSLOCASE SUBUNIT TIM8"/>
    <property type="match status" value="1"/>
</dbReference>
<evidence type="ECO:0000256" key="3">
    <source>
        <dbReference type="ARBA" id="ARBA00022692"/>
    </source>
</evidence>
<evidence type="ECO:0000313" key="9">
    <source>
        <dbReference type="Proteomes" id="UP000184383"/>
    </source>
</evidence>
<dbReference type="FunFam" id="1.20.58.340:FF:000027">
    <property type="entry name" value="CorA family metal ion transporter (Eurofung)"/>
    <property type="match status" value="1"/>
</dbReference>
<dbReference type="GO" id="GO:0010961">
    <property type="term" value="P:intracellular magnesium ion homeostasis"/>
    <property type="evidence" value="ECO:0007669"/>
    <property type="project" value="TreeGrafter"/>
</dbReference>
<evidence type="ECO:0000256" key="1">
    <source>
        <dbReference type="ARBA" id="ARBA00004141"/>
    </source>
</evidence>